<organism evidence="1 2">
    <name type="scientific">Mucilaginibacter gossypiicola</name>
    <dbReference type="NCBI Taxonomy" id="551995"/>
    <lineage>
        <taxon>Bacteria</taxon>
        <taxon>Pseudomonadati</taxon>
        <taxon>Bacteroidota</taxon>
        <taxon>Sphingobacteriia</taxon>
        <taxon>Sphingobacteriales</taxon>
        <taxon>Sphingobacteriaceae</taxon>
        <taxon>Mucilaginibacter</taxon>
    </lineage>
</organism>
<gene>
    <name evidence="1" type="ORF">SAMN05192574_102279</name>
</gene>
<evidence type="ECO:0000313" key="1">
    <source>
        <dbReference type="EMBL" id="SEN04410.1"/>
    </source>
</evidence>
<proteinExistence type="predicted"/>
<dbReference type="Proteomes" id="UP000198942">
    <property type="component" value="Unassembled WGS sequence"/>
</dbReference>
<dbReference type="EMBL" id="FOCL01000002">
    <property type="protein sequence ID" value="SEN04410.1"/>
    <property type="molecule type" value="Genomic_DNA"/>
</dbReference>
<accession>A0A1H8DAW4</accession>
<evidence type="ECO:0000313" key="2">
    <source>
        <dbReference type="Proteomes" id="UP000198942"/>
    </source>
</evidence>
<sequence>MIDLTTFTVSMDDNRDKTITIDPVFIGLPARSQAVYRRVPDFGNWYDRERVG</sequence>
<dbReference type="AlphaFoldDB" id="A0A1H8DAW4"/>
<keyword evidence="2" id="KW-1185">Reference proteome</keyword>
<name>A0A1H8DAW4_9SPHI</name>
<protein>
    <submittedName>
        <fullName evidence="1">Uncharacterized protein</fullName>
    </submittedName>
</protein>
<dbReference type="RefSeq" id="WP_167667828.1">
    <property type="nucleotide sequence ID" value="NZ_FOCL01000002.1"/>
</dbReference>
<reference evidence="2" key="1">
    <citation type="submission" date="2016-10" db="EMBL/GenBank/DDBJ databases">
        <authorList>
            <person name="Varghese N."/>
            <person name="Submissions S."/>
        </authorList>
    </citation>
    <scope>NUCLEOTIDE SEQUENCE [LARGE SCALE GENOMIC DNA]</scope>
    <source>
        <strain evidence="2">Gh-48</strain>
    </source>
</reference>